<evidence type="ECO:0000313" key="2">
    <source>
        <dbReference type="Proteomes" id="UP000265520"/>
    </source>
</evidence>
<name>A0A392R1Q0_9FABA</name>
<evidence type="ECO:0000313" key="1">
    <source>
        <dbReference type="EMBL" id="MCI30513.1"/>
    </source>
</evidence>
<dbReference type="EMBL" id="LXQA010180209">
    <property type="protein sequence ID" value="MCI30513.1"/>
    <property type="molecule type" value="Genomic_DNA"/>
</dbReference>
<organism evidence="1 2">
    <name type="scientific">Trifolium medium</name>
    <dbReference type="NCBI Taxonomy" id="97028"/>
    <lineage>
        <taxon>Eukaryota</taxon>
        <taxon>Viridiplantae</taxon>
        <taxon>Streptophyta</taxon>
        <taxon>Embryophyta</taxon>
        <taxon>Tracheophyta</taxon>
        <taxon>Spermatophyta</taxon>
        <taxon>Magnoliopsida</taxon>
        <taxon>eudicotyledons</taxon>
        <taxon>Gunneridae</taxon>
        <taxon>Pentapetalae</taxon>
        <taxon>rosids</taxon>
        <taxon>fabids</taxon>
        <taxon>Fabales</taxon>
        <taxon>Fabaceae</taxon>
        <taxon>Papilionoideae</taxon>
        <taxon>50 kb inversion clade</taxon>
        <taxon>NPAAA clade</taxon>
        <taxon>Hologalegina</taxon>
        <taxon>IRL clade</taxon>
        <taxon>Trifolieae</taxon>
        <taxon>Trifolium</taxon>
    </lineage>
</organism>
<dbReference type="PANTHER" id="PTHR33116">
    <property type="entry name" value="REVERSE TRANSCRIPTASE ZINC-BINDING DOMAIN-CONTAINING PROTEIN-RELATED-RELATED"/>
    <property type="match status" value="1"/>
</dbReference>
<dbReference type="AlphaFoldDB" id="A0A392R1Q0"/>
<keyword evidence="2" id="KW-1185">Reference proteome</keyword>
<dbReference type="Proteomes" id="UP000265520">
    <property type="component" value="Unassembled WGS sequence"/>
</dbReference>
<proteinExistence type="predicted"/>
<accession>A0A392R1Q0</accession>
<keyword evidence="1" id="KW-0808">Transferase</keyword>
<protein>
    <submittedName>
        <fullName evidence="1">RNA-directed DNA polymerase (Reverse transcriptase)</fullName>
    </submittedName>
</protein>
<dbReference type="GO" id="GO:0003964">
    <property type="term" value="F:RNA-directed DNA polymerase activity"/>
    <property type="evidence" value="ECO:0007669"/>
    <property type="project" value="UniProtKB-KW"/>
</dbReference>
<comment type="caution">
    <text evidence="1">The sequence shown here is derived from an EMBL/GenBank/DDBJ whole genome shotgun (WGS) entry which is preliminary data.</text>
</comment>
<sequence length="105" mass="11418">YANCSGQIINASKSTIFCGGIANARLAHIVDIFGFNVGVLPFNYLGVPIFKGKPKARHFTPIADRIKAKLSAWKASLLSIAGRVQLVKSVIQRILFGVVTFLRES</sequence>
<reference evidence="1 2" key="1">
    <citation type="journal article" date="2018" name="Front. Plant Sci.">
        <title>Red Clover (Trifolium pratense) and Zigzag Clover (T. medium) - A Picture of Genomic Similarities and Differences.</title>
        <authorList>
            <person name="Dluhosova J."/>
            <person name="Istvanek J."/>
            <person name="Nedelnik J."/>
            <person name="Repkova J."/>
        </authorList>
    </citation>
    <scope>NUCLEOTIDE SEQUENCE [LARGE SCALE GENOMIC DNA]</scope>
    <source>
        <strain evidence="2">cv. 10/8</strain>
        <tissue evidence="1">Leaf</tissue>
    </source>
</reference>
<keyword evidence="1" id="KW-0548">Nucleotidyltransferase</keyword>
<dbReference type="PANTHER" id="PTHR33116:SF80">
    <property type="entry name" value="REVERSE TRANSCRIPTASE ZINC-BINDING DOMAIN-CONTAINING PROTEIN"/>
    <property type="match status" value="1"/>
</dbReference>
<feature type="non-terminal residue" evidence="1">
    <location>
        <position position="1"/>
    </location>
</feature>
<keyword evidence="1" id="KW-0695">RNA-directed DNA polymerase</keyword>